<proteinExistence type="predicted"/>
<keyword evidence="1" id="KW-0472">Membrane</keyword>
<feature type="transmembrane region" description="Helical" evidence="1">
    <location>
        <begin position="44"/>
        <end position="66"/>
    </location>
</feature>
<feature type="transmembrane region" description="Helical" evidence="1">
    <location>
        <begin position="118"/>
        <end position="140"/>
    </location>
</feature>
<evidence type="ECO:0000313" key="2">
    <source>
        <dbReference type="EMBL" id="KAK6155376.1"/>
    </source>
</evidence>
<dbReference type="EMBL" id="JABTTQ020000005">
    <property type="protein sequence ID" value="KAK6155376.1"/>
    <property type="molecule type" value="Genomic_DNA"/>
</dbReference>
<feature type="transmembrane region" description="Helical" evidence="1">
    <location>
        <begin position="78"/>
        <end position="97"/>
    </location>
</feature>
<evidence type="ECO:0008006" key="4">
    <source>
        <dbReference type="Google" id="ProtNLM"/>
    </source>
</evidence>
<keyword evidence="1" id="KW-0812">Transmembrane</keyword>
<keyword evidence="1" id="KW-1133">Transmembrane helix</keyword>
<evidence type="ECO:0000313" key="3">
    <source>
        <dbReference type="Proteomes" id="UP001318860"/>
    </source>
</evidence>
<dbReference type="PANTHER" id="PTHR33128:SF66">
    <property type="entry name" value="DUF3339 DOMAIN-CONTAINING PROTEIN"/>
    <property type="match status" value="1"/>
</dbReference>
<name>A0ABR0X6V3_REHGL</name>
<dbReference type="InterPro" id="IPR021775">
    <property type="entry name" value="DUF3339"/>
</dbReference>
<organism evidence="2 3">
    <name type="scientific">Rehmannia glutinosa</name>
    <name type="common">Chinese foxglove</name>
    <dbReference type="NCBI Taxonomy" id="99300"/>
    <lineage>
        <taxon>Eukaryota</taxon>
        <taxon>Viridiplantae</taxon>
        <taxon>Streptophyta</taxon>
        <taxon>Embryophyta</taxon>
        <taxon>Tracheophyta</taxon>
        <taxon>Spermatophyta</taxon>
        <taxon>Magnoliopsida</taxon>
        <taxon>eudicotyledons</taxon>
        <taxon>Gunneridae</taxon>
        <taxon>Pentapetalae</taxon>
        <taxon>asterids</taxon>
        <taxon>lamiids</taxon>
        <taxon>Lamiales</taxon>
        <taxon>Orobanchaceae</taxon>
        <taxon>Rehmannieae</taxon>
        <taxon>Rehmannia</taxon>
    </lineage>
</organism>
<dbReference type="PANTHER" id="PTHR33128">
    <property type="entry name" value="OS05G0103400 PROTEIN"/>
    <property type="match status" value="1"/>
</dbReference>
<accession>A0ABR0X6V3</accession>
<feature type="transmembrane region" description="Helical" evidence="1">
    <location>
        <begin position="6"/>
        <end position="23"/>
    </location>
</feature>
<evidence type="ECO:0000256" key="1">
    <source>
        <dbReference type="SAM" id="Phobius"/>
    </source>
</evidence>
<keyword evidence="3" id="KW-1185">Reference proteome</keyword>
<dbReference type="Proteomes" id="UP001318860">
    <property type="component" value="Unassembled WGS sequence"/>
</dbReference>
<gene>
    <name evidence="2" type="ORF">DH2020_009624</name>
</gene>
<comment type="caution">
    <text evidence="2">The sequence shown here is derived from an EMBL/GenBank/DDBJ whole genome shotgun (WGS) entry which is preliminary data.</text>
</comment>
<sequence>MSDWGPVFVAVVLFVLLTPGLLIQVPGRNRFVEFGNFQTSGVSILVHAVVYFALICIFLLAIGIHIAFSNSTVLMADWAPVLIGVVLFVLLQPGLLFQLPGNNRQLDFGSLKTNGKAIAVHTLIFFAFYAILILAVHLHIYTG</sequence>
<dbReference type="Pfam" id="PF11820">
    <property type="entry name" value="DUF3339"/>
    <property type="match status" value="2"/>
</dbReference>
<protein>
    <recommendedName>
        <fullName evidence="4">Transmembrane protein</fullName>
    </recommendedName>
</protein>
<reference evidence="2 3" key="1">
    <citation type="journal article" date="2021" name="Comput. Struct. Biotechnol. J.">
        <title>De novo genome assembly of the potent medicinal plant Rehmannia glutinosa using nanopore technology.</title>
        <authorList>
            <person name="Ma L."/>
            <person name="Dong C."/>
            <person name="Song C."/>
            <person name="Wang X."/>
            <person name="Zheng X."/>
            <person name="Niu Y."/>
            <person name="Chen S."/>
            <person name="Feng W."/>
        </authorList>
    </citation>
    <scope>NUCLEOTIDE SEQUENCE [LARGE SCALE GENOMIC DNA]</scope>
    <source>
        <strain evidence="2">DH-2019</strain>
    </source>
</reference>